<evidence type="ECO:0000313" key="9">
    <source>
        <dbReference type="Proteomes" id="UP000199662"/>
    </source>
</evidence>
<evidence type="ECO:0000256" key="5">
    <source>
        <dbReference type="ARBA" id="ARBA00023136"/>
    </source>
</evidence>
<keyword evidence="9" id="KW-1185">Reference proteome</keyword>
<feature type="transmembrane region" description="Helical" evidence="6">
    <location>
        <begin position="170"/>
        <end position="190"/>
    </location>
</feature>
<dbReference type="EMBL" id="FNZK01000012">
    <property type="protein sequence ID" value="SEJ64192.1"/>
    <property type="molecule type" value="Genomic_DNA"/>
</dbReference>
<keyword evidence="4 6" id="KW-1133">Transmembrane helix</keyword>
<protein>
    <recommendedName>
        <fullName evidence="6">TVP38/TMEM64 family membrane protein</fullName>
    </recommendedName>
</protein>
<keyword evidence="3 6" id="KW-0812">Transmembrane</keyword>
<feature type="transmembrane region" description="Helical" evidence="6">
    <location>
        <begin position="202"/>
        <end position="219"/>
    </location>
</feature>
<evidence type="ECO:0000256" key="6">
    <source>
        <dbReference type="RuleBase" id="RU366058"/>
    </source>
</evidence>
<dbReference type="STRING" id="84035.SAMN05660742_112110"/>
<dbReference type="GO" id="GO:0005886">
    <property type="term" value="C:plasma membrane"/>
    <property type="evidence" value="ECO:0007669"/>
    <property type="project" value="UniProtKB-SubCell"/>
</dbReference>
<sequence>MHQSKYKMIMFVLFLAVSLLIGWLNQKTLSMLLQFLLQGDIEAILSYIRSFGQYAAVICFFIIVAINVVAVLPNIFVLAAAGIIFGIWEGTLIAWIAESVGVIISFVLMRYFFRDYAHVVIEKSNALQKVNDFSGKNGFTIMLIARSIPFVPSGLITALGAISDIRLKDYILATFIGKFPSALIEVTMGHDLASYRENETRLILLIVLSAAAYFGYVWYKKRTA</sequence>
<evidence type="ECO:0000256" key="1">
    <source>
        <dbReference type="ARBA" id="ARBA00004651"/>
    </source>
</evidence>
<keyword evidence="5 6" id="KW-0472">Membrane</keyword>
<dbReference type="PANTHER" id="PTHR12677:SF59">
    <property type="entry name" value="GOLGI APPARATUS MEMBRANE PROTEIN TVP38-RELATED"/>
    <property type="match status" value="1"/>
</dbReference>
<evidence type="ECO:0000256" key="3">
    <source>
        <dbReference type="ARBA" id="ARBA00022692"/>
    </source>
</evidence>
<comment type="subcellular location">
    <subcellularLocation>
        <location evidence="1 6">Cell membrane</location>
        <topology evidence="1 6">Multi-pass membrane protein</topology>
    </subcellularLocation>
</comment>
<dbReference type="Pfam" id="PF09335">
    <property type="entry name" value="VTT_dom"/>
    <property type="match status" value="1"/>
</dbReference>
<dbReference type="InterPro" id="IPR015414">
    <property type="entry name" value="TMEM64"/>
</dbReference>
<feature type="domain" description="VTT" evidence="7">
    <location>
        <begin position="73"/>
        <end position="190"/>
    </location>
</feature>
<name>A0A1H7AQ26_9FIRM</name>
<proteinExistence type="inferred from homology"/>
<keyword evidence="2 6" id="KW-1003">Cell membrane</keyword>
<feature type="transmembrane region" description="Helical" evidence="6">
    <location>
        <begin position="139"/>
        <end position="163"/>
    </location>
</feature>
<dbReference type="RefSeq" id="WP_019554712.1">
    <property type="nucleotide sequence ID" value="NZ_FNZK01000012.1"/>
</dbReference>
<gene>
    <name evidence="8" type="ORF">SAMN05660742_112110</name>
</gene>
<evidence type="ECO:0000256" key="4">
    <source>
        <dbReference type="ARBA" id="ARBA00022989"/>
    </source>
</evidence>
<dbReference type="PANTHER" id="PTHR12677">
    <property type="entry name" value="GOLGI APPARATUS MEMBRANE PROTEIN TVP38-RELATED"/>
    <property type="match status" value="1"/>
</dbReference>
<feature type="transmembrane region" description="Helical" evidence="6">
    <location>
        <begin position="92"/>
        <end position="113"/>
    </location>
</feature>
<reference evidence="9" key="1">
    <citation type="submission" date="2016-10" db="EMBL/GenBank/DDBJ databases">
        <authorList>
            <person name="Varghese N."/>
            <person name="Submissions S."/>
        </authorList>
    </citation>
    <scope>NUCLEOTIDE SEQUENCE [LARGE SCALE GENOMIC DNA]</scope>
    <source>
        <strain evidence="9">DSM 2179</strain>
    </source>
</reference>
<evidence type="ECO:0000256" key="2">
    <source>
        <dbReference type="ARBA" id="ARBA00022475"/>
    </source>
</evidence>
<dbReference type="AlphaFoldDB" id="A0A1H7AQ26"/>
<comment type="similarity">
    <text evidence="6">Belongs to the TVP38/TMEM64 family.</text>
</comment>
<dbReference type="Proteomes" id="UP000199662">
    <property type="component" value="Unassembled WGS sequence"/>
</dbReference>
<evidence type="ECO:0000259" key="7">
    <source>
        <dbReference type="Pfam" id="PF09335"/>
    </source>
</evidence>
<evidence type="ECO:0000313" key="8">
    <source>
        <dbReference type="EMBL" id="SEJ64192.1"/>
    </source>
</evidence>
<feature type="transmembrane region" description="Helical" evidence="6">
    <location>
        <begin position="54"/>
        <end position="85"/>
    </location>
</feature>
<accession>A0A1H7AQ26</accession>
<dbReference type="InterPro" id="IPR032816">
    <property type="entry name" value="VTT_dom"/>
</dbReference>
<organism evidence="8 9">
    <name type="scientific">Propionispira arboris</name>
    <dbReference type="NCBI Taxonomy" id="84035"/>
    <lineage>
        <taxon>Bacteria</taxon>
        <taxon>Bacillati</taxon>
        <taxon>Bacillota</taxon>
        <taxon>Negativicutes</taxon>
        <taxon>Selenomonadales</taxon>
        <taxon>Selenomonadaceae</taxon>
        <taxon>Propionispira</taxon>
    </lineage>
</organism>